<reference evidence="1 2" key="1">
    <citation type="submission" date="2019-03" db="EMBL/GenBank/DDBJ databases">
        <title>Single cell metagenomics reveals metabolic interactions within the superorganism composed of flagellate Streblomastix strix and complex community of Bacteroidetes bacteria on its surface.</title>
        <authorList>
            <person name="Treitli S.C."/>
            <person name="Kolisko M."/>
            <person name="Husnik F."/>
            <person name="Keeling P."/>
            <person name="Hampl V."/>
        </authorList>
    </citation>
    <scope>NUCLEOTIDE SEQUENCE [LARGE SCALE GENOMIC DNA]</scope>
    <source>
        <strain evidence="1">ST1C</strain>
    </source>
</reference>
<name>A0A5J4R928_9EUKA</name>
<sequence length="82" mass="9757">MSIRFFRPNETAEIRLKFSNVNKVENQASLGLAPKQAKAIKIYEIYETDDEKLSAKLTTYEWIQRLKKQFPKVYNFQINQEN</sequence>
<protein>
    <submittedName>
        <fullName evidence="1">Uncharacterized protein</fullName>
    </submittedName>
</protein>
<organism evidence="1 2">
    <name type="scientific">Streblomastix strix</name>
    <dbReference type="NCBI Taxonomy" id="222440"/>
    <lineage>
        <taxon>Eukaryota</taxon>
        <taxon>Metamonada</taxon>
        <taxon>Preaxostyla</taxon>
        <taxon>Oxymonadida</taxon>
        <taxon>Streblomastigidae</taxon>
        <taxon>Streblomastix</taxon>
    </lineage>
</organism>
<accession>A0A5J4R928</accession>
<dbReference type="EMBL" id="SNRW01042914">
    <property type="protein sequence ID" value="KAA6330105.1"/>
    <property type="molecule type" value="Genomic_DNA"/>
</dbReference>
<dbReference type="Proteomes" id="UP000324800">
    <property type="component" value="Unassembled WGS sequence"/>
</dbReference>
<evidence type="ECO:0000313" key="1">
    <source>
        <dbReference type="EMBL" id="KAA6330105.1"/>
    </source>
</evidence>
<proteinExistence type="predicted"/>
<gene>
    <name evidence="1" type="ORF">EZS28_053537</name>
</gene>
<dbReference type="AlphaFoldDB" id="A0A5J4R928"/>
<comment type="caution">
    <text evidence="1">The sequence shown here is derived from an EMBL/GenBank/DDBJ whole genome shotgun (WGS) entry which is preliminary data.</text>
</comment>
<evidence type="ECO:0000313" key="2">
    <source>
        <dbReference type="Proteomes" id="UP000324800"/>
    </source>
</evidence>